<evidence type="ECO:0000256" key="1">
    <source>
        <dbReference type="SAM" id="MobiDB-lite"/>
    </source>
</evidence>
<dbReference type="Proteomes" id="UP001163823">
    <property type="component" value="Chromosome 14"/>
</dbReference>
<evidence type="ECO:0000313" key="3">
    <source>
        <dbReference type="EMBL" id="KAJ7942988.1"/>
    </source>
</evidence>
<dbReference type="PANTHER" id="PTHR34545:SF7">
    <property type="entry name" value="CLAVATA3_ESR (CLE)-RELATED PROTEIN 16"/>
    <property type="match status" value="1"/>
</dbReference>
<dbReference type="InterPro" id="IPR033249">
    <property type="entry name" value="CLE_plant"/>
</dbReference>
<comment type="caution">
    <text evidence="3">The sequence shown here is derived from an EMBL/GenBank/DDBJ whole genome shotgun (WGS) entry which is preliminary data.</text>
</comment>
<evidence type="ECO:0000256" key="2">
    <source>
        <dbReference type="SAM" id="Phobius"/>
    </source>
</evidence>
<dbReference type="KEGG" id="qsa:O6P43_032594"/>
<evidence type="ECO:0000313" key="4">
    <source>
        <dbReference type="Proteomes" id="UP001163823"/>
    </source>
</evidence>
<sequence length="110" mass="12372">MTVFRASSRTRERRLFGAKIAIFFMWVILILALLSLLLSIHDEKSHSIKSLQPGRKTRFLSKAFLHTPSSPYSSNKFQTKDGDGDGDADADTLYGEDKRVVHTGPNPLHN</sequence>
<dbReference type="AlphaFoldDB" id="A0AAD7P5G6"/>
<feature type="region of interest" description="Disordered" evidence="1">
    <location>
        <begin position="66"/>
        <end position="110"/>
    </location>
</feature>
<proteinExistence type="predicted"/>
<keyword evidence="2" id="KW-0472">Membrane</keyword>
<dbReference type="PANTHER" id="PTHR34545">
    <property type="entry name" value="CLAVATA3/ESR (CLE)-RELATED PROTEIN 22"/>
    <property type="match status" value="1"/>
</dbReference>
<reference evidence="3" key="1">
    <citation type="journal article" date="2023" name="Science">
        <title>Elucidation of the pathway for biosynthesis of saponin adjuvants from the soapbark tree.</title>
        <authorList>
            <person name="Reed J."/>
            <person name="Orme A."/>
            <person name="El-Demerdash A."/>
            <person name="Owen C."/>
            <person name="Martin L.B.B."/>
            <person name="Misra R.C."/>
            <person name="Kikuchi S."/>
            <person name="Rejzek M."/>
            <person name="Martin A.C."/>
            <person name="Harkess A."/>
            <person name="Leebens-Mack J."/>
            <person name="Louveau T."/>
            <person name="Stephenson M.J."/>
            <person name="Osbourn A."/>
        </authorList>
    </citation>
    <scope>NUCLEOTIDE SEQUENCE</scope>
    <source>
        <strain evidence="3">S10</strain>
    </source>
</reference>
<feature type="compositionally biased region" description="Polar residues" evidence="1">
    <location>
        <begin position="67"/>
        <end position="77"/>
    </location>
</feature>
<gene>
    <name evidence="3" type="ORF">O6P43_032594</name>
</gene>
<name>A0AAD7P5G6_QUISA</name>
<organism evidence="3 4">
    <name type="scientific">Quillaja saponaria</name>
    <name type="common">Soap bark tree</name>
    <dbReference type="NCBI Taxonomy" id="32244"/>
    <lineage>
        <taxon>Eukaryota</taxon>
        <taxon>Viridiplantae</taxon>
        <taxon>Streptophyta</taxon>
        <taxon>Embryophyta</taxon>
        <taxon>Tracheophyta</taxon>
        <taxon>Spermatophyta</taxon>
        <taxon>Magnoliopsida</taxon>
        <taxon>eudicotyledons</taxon>
        <taxon>Gunneridae</taxon>
        <taxon>Pentapetalae</taxon>
        <taxon>rosids</taxon>
        <taxon>fabids</taxon>
        <taxon>Fabales</taxon>
        <taxon>Quillajaceae</taxon>
        <taxon>Quillaja</taxon>
    </lineage>
</organism>
<protein>
    <submittedName>
        <fullName evidence="3">CLAVATA3/ESR (CLE)-related protein 16</fullName>
    </submittedName>
</protein>
<keyword evidence="2" id="KW-0812">Transmembrane</keyword>
<keyword evidence="4" id="KW-1185">Reference proteome</keyword>
<feature type="transmembrane region" description="Helical" evidence="2">
    <location>
        <begin position="20"/>
        <end position="40"/>
    </location>
</feature>
<dbReference type="EMBL" id="JARAOO010000014">
    <property type="protein sequence ID" value="KAJ7942988.1"/>
    <property type="molecule type" value="Genomic_DNA"/>
</dbReference>
<keyword evidence="2" id="KW-1133">Transmembrane helix</keyword>
<dbReference type="GO" id="GO:0048731">
    <property type="term" value="P:system development"/>
    <property type="evidence" value="ECO:0007669"/>
    <property type="project" value="InterPro"/>
</dbReference>
<accession>A0AAD7P5G6</accession>